<dbReference type="InterPro" id="IPR038344">
    <property type="entry name" value="EF-G_N_sf"/>
</dbReference>
<dbReference type="KEGG" id="ctc:CTC_00164"/>
<feature type="domain" description="Elongation factor G-binding protein C-terminal treble-clef zinc-finger" evidence="2">
    <location>
        <begin position="102"/>
        <end position="212"/>
    </location>
</feature>
<reference evidence="3 4" key="1">
    <citation type="journal article" date="2003" name="Proc. Natl. Acad. Sci. U.S.A.">
        <title>The genome sequence of Clostridium tetani, the causative agent of tetanus disease.</title>
        <authorList>
            <person name="Brueggemann H."/>
            <person name="Baumer S."/>
            <person name="Fricke W.F."/>
            <person name="Wiezer A."/>
            <person name="Liesegang H."/>
            <person name="Decker I."/>
            <person name="Herzberg C."/>
            <person name="Martinez-Arias R."/>
            <person name="Merkl R."/>
            <person name="Henne A."/>
            <person name="Gottschalk G."/>
        </authorList>
    </citation>
    <scope>NUCLEOTIDE SEQUENCE [LARGE SCALE GENOMIC DNA]</scope>
    <source>
        <strain evidence="4">Massachusetts / E88</strain>
    </source>
</reference>
<protein>
    <submittedName>
        <fullName evidence="3">Putative fibronectin-binding protein</fullName>
    </submittedName>
</protein>
<keyword evidence="4" id="KW-1185">Reference proteome</keyword>
<dbReference type="InterPro" id="IPR010841">
    <property type="entry name" value="EF-G-binding_N"/>
</dbReference>
<evidence type="ECO:0000313" key="4">
    <source>
        <dbReference type="Proteomes" id="UP000001412"/>
    </source>
</evidence>
<evidence type="ECO:0000259" key="1">
    <source>
        <dbReference type="Pfam" id="PF07299"/>
    </source>
</evidence>
<dbReference type="STRING" id="212717.CTC_00164"/>
<feature type="domain" description="Elongation factor G-binding protein N-terminal" evidence="1">
    <location>
        <begin position="9"/>
        <end position="90"/>
    </location>
</feature>
<evidence type="ECO:0000313" key="3">
    <source>
        <dbReference type="EMBL" id="AAO34815.1"/>
    </source>
</evidence>
<name>Q899K9_CLOTE</name>
<dbReference type="InterPro" id="IPR032330">
    <property type="entry name" value="EF-G-binding_C"/>
</dbReference>
<dbReference type="CDD" id="cd16342">
    <property type="entry name" value="FusC_FusB"/>
    <property type="match status" value="1"/>
</dbReference>
<organism evidence="3 4">
    <name type="scientific">Clostridium tetani (strain Massachusetts / E88)</name>
    <dbReference type="NCBI Taxonomy" id="212717"/>
    <lineage>
        <taxon>Bacteria</taxon>
        <taxon>Bacillati</taxon>
        <taxon>Bacillota</taxon>
        <taxon>Clostridia</taxon>
        <taxon>Eubacteriales</taxon>
        <taxon>Clostridiaceae</taxon>
        <taxon>Clostridium</taxon>
    </lineage>
</organism>
<dbReference type="EMBL" id="AE015927">
    <property type="protein sequence ID" value="AAO34815.1"/>
    <property type="molecule type" value="Genomic_DNA"/>
</dbReference>
<dbReference type="Pfam" id="PF16571">
    <property type="entry name" value="FBP_C"/>
    <property type="match status" value="1"/>
</dbReference>
<gene>
    <name evidence="3" type="ordered locus">CTC_00164</name>
</gene>
<evidence type="ECO:0000259" key="2">
    <source>
        <dbReference type="Pfam" id="PF16571"/>
    </source>
</evidence>
<dbReference type="HOGENOM" id="CLU_088205_0_0_9"/>
<proteinExistence type="predicted"/>
<dbReference type="AlphaFoldDB" id="Q899K9"/>
<dbReference type="Gene3D" id="1.20.1280.250">
    <property type="match status" value="1"/>
</dbReference>
<accession>Q899K9</accession>
<dbReference type="Pfam" id="PF07299">
    <property type="entry name" value="EF-G-binding_N"/>
    <property type="match status" value="1"/>
</dbReference>
<sequence length="224" mass="25960">MRCLIMKAFIKKHEYNYIKKCLRDLNSAFVGCIDAKVVEVTKFYINNKILNLFTNLSEEEKNIVDIIKITDSSHIDNYLYNLNEYVYGIPSITKEQISKLFKKEKKLKLPNLDEYNSKNVYLGWIDESTNKLFIVYNMDGKPIGMVCKIPSYNSNNMNMCTLCNHMGRRDEVAFVSSPCKIPRSKEGAYKSIGFNVCLDSKQCNERLTSIKKLEEILKCVNNVK</sequence>
<dbReference type="Proteomes" id="UP000001412">
    <property type="component" value="Chromosome"/>
</dbReference>